<dbReference type="InterPro" id="IPR044946">
    <property type="entry name" value="Restrct_endonuc_typeI_TRD_sf"/>
</dbReference>
<keyword evidence="7" id="KW-1185">Reference proteome</keyword>
<gene>
    <name evidence="6" type="ORF">GCM10017783_23720</name>
</gene>
<dbReference type="EMBL" id="BNAL01000042">
    <property type="protein sequence ID" value="GHG10521.1"/>
    <property type="molecule type" value="Genomic_DNA"/>
</dbReference>
<feature type="region of interest" description="Disordered" evidence="4">
    <location>
        <begin position="100"/>
        <end position="189"/>
    </location>
</feature>
<dbReference type="SUPFAM" id="SSF116734">
    <property type="entry name" value="DNA methylase specificity domain"/>
    <property type="match status" value="1"/>
</dbReference>
<dbReference type="RefSeq" id="WP_189643961.1">
    <property type="nucleotide sequence ID" value="NZ_BNAL01000042.1"/>
</dbReference>
<keyword evidence="2" id="KW-0680">Restriction system</keyword>
<evidence type="ECO:0000256" key="4">
    <source>
        <dbReference type="SAM" id="MobiDB-lite"/>
    </source>
</evidence>
<comment type="caution">
    <text evidence="6">The sequence shown here is derived from an EMBL/GenBank/DDBJ whole genome shotgun (WGS) entry which is preliminary data.</text>
</comment>
<accession>A0ABQ3KC12</accession>
<feature type="domain" description="Type I restriction modification DNA specificity" evidence="5">
    <location>
        <begin position="10"/>
        <end position="56"/>
    </location>
</feature>
<dbReference type="InterPro" id="IPR051212">
    <property type="entry name" value="Type-I_RE_S_subunit"/>
</dbReference>
<name>A0ABQ3KC12_9DEIO</name>
<comment type="similarity">
    <text evidence="1">Belongs to the type-I restriction system S methylase family.</text>
</comment>
<dbReference type="Pfam" id="PF01420">
    <property type="entry name" value="Methylase_S"/>
    <property type="match status" value="1"/>
</dbReference>
<protein>
    <recommendedName>
        <fullName evidence="5">Type I restriction modification DNA specificity domain-containing protein</fullName>
    </recommendedName>
</protein>
<keyword evidence="3" id="KW-0238">DNA-binding</keyword>
<feature type="compositionally biased region" description="Basic residues" evidence="4">
    <location>
        <begin position="140"/>
        <end position="150"/>
    </location>
</feature>
<evidence type="ECO:0000313" key="7">
    <source>
        <dbReference type="Proteomes" id="UP000632154"/>
    </source>
</evidence>
<evidence type="ECO:0000259" key="5">
    <source>
        <dbReference type="Pfam" id="PF01420"/>
    </source>
</evidence>
<evidence type="ECO:0000256" key="2">
    <source>
        <dbReference type="ARBA" id="ARBA00022747"/>
    </source>
</evidence>
<dbReference type="PANTHER" id="PTHR43140">
    <property type="entry name" value="TYPE-1 RESTRICTION ENZYME ECOKI SPECIFICITY PROTEIN"/>
    <property type="match status" value="1"/>
</dbReference>
<proteinExistence type="inferred from homology"/>
<dbReference type="Proteomes" id="UP000632154">
    <property type="component" value="Unassembled WGS sequence"/>
</dbReference>
<dbReference type="Gene3D" id="3.90.220.20">
    <property type="entry name" value="DNA methylase specificity domains"/>
    <property type="match status" value="1"/>
</dbReference>
<dbReference type="PANTHER" id="PTHR43140:SF1">
    <property type="entry name" value="TYPE I RESTRICTION ENZYME ECOKI SPECIFICITY SUBUNIT"/>
    <property type="match status" value="1"/>
</dbReference>
<evidence type="ECO:0000256" key="3">
    <source>
        <dbReference type="ARBA" id="ARBA00023125"/>
    </source>
</evidence>
<reference evidence="7" key="1">
    <citation type="journal article" date="2019" name="Int. J. Syst. Evol. Microbiol.">
        <title>The Global Catalogue of Microorganisms (GCM) 10K type strain sequencing project: providing services to taxonomists for standard genome sequencing and annotation.</title>
        <authorList>
            <consortium name="The Broad Institute Genomics Platform"/>
            <consortium name="The Broad Institute Genome Sequencing Center for Infectious Disease"/>
            <person name="Wu L."/>
            <person name="Ma J."/>
        </authorList>
    </citation>
    <scope>NUCLEOTIDE SEQUENCE [LARGE SCALE GENOMIC DNA]</scope>
    <source>
        <strain evidence="7">CGMCC 1.18439</strain>
    </source>
</reference>
<organism evidence="6 7">
    <name type="scientific">Deinococcus piscis</name>
    <dbReference type="NCBI Taxonomy" id="394230"/>
    <lineage>
        <taxon>Bacteria</taxon>
        <taxon>Thermotogati</taxon>
        <taxon>Deinococcota</taxon>
        <taxon>Deinococci</taxon>
        <taxon>Deinococcales</taxon>
        <taxon>Deinococcaceae</taxon>
        <taxon>Deinococcus</taxon>
    </lineage>
</organism>
<evidence type="ECO:0000313" key="6">
    <source>
        <dbReference type="EMBL" id="GHG10521.1"/>
    </source>
</evidence>
<evidence type="ECO:0000256" key="1">
    <source>
        <dbReference type="ARBA" id="ARBA00010923"/>
    </source>
</evidence>
<dbReference type="InterPro" id="IPR000055">
    <property type="entry name" value="Restrct_endonuc_typeI_TRD"/>
</dbReference>
<sequence>MVQPLPIALGQGGAQPNISQAILKNYELPCPPLPEQAEIVRRVELLFARVDALERQYATAVKSFDSLTPALLQKAFRGELVPQDPNDEPAAVLLERIRAQQAAQGPRKRGRGVGRKAADKKAAEAQDQGKAAADAEAKPKKQPGRPRKVANKSEIPAAVSYEDAMQQLEAMGMERASGTRQTPLFGDED</sequence>